<proteinExistence type="predicted"/>
<keyword evidence="1" id="KW-0812">Transmembrane</keyword>
<feature type="transmembrane region" description="Helical" evidence="1">
    <location>
        <begin position="42"/>
        <end position="62"/>
    </location>
</feature>
<evidence type="ECO:0000313" key="3">
    <source>
        <dbReference type="Proteomes" id="UP000050465"/>
    </source>
</evidence>
<accession>A0A0P8BS33</accession>
<dbReference type="EMBL" id="LJZR01000004">
    <property type="protein sequence ID" value="KPQ36831.1"/>
    <property type="molecule type" value="Genomic_DNA"/>
</dbReference>
<dbReference type="AlphaFoldDB" id="A0A0P8BS33"/>
<reference evidence="2 3" key="1">
    <citation type="submission" date="2015-09" db="EMBL/GenBank/DDBJ databases">
        <title>Identification and resolution of microdiversity through metagenomic sequencing of parallel consortia.</title>
        <authorList>
            <person name="Nelson W.C."/>
            <person name="Romine M.F."/>
            <person name="Lindemann S.R."/>
        </authorList>
    </citation>
    <scope>NUCLEOTIDE SEQUENCE [LARGE SCALE GENOMIC DNA]</scope>
    <source>
        <strain evidence="2">Ana</strain>
    </source>
</reference>
<feature type="transmembrane region" description="Helical" evidence="1">
    <location>
        <begin position="7"/>
        <end position="30"/>
    </location>
</feature>
<evidence type="ECO:0000313" key="2">
    <source>
        <dbReference type="EMBL" id="KPQ36831.1"/>
    </source>
</evidence>
<keyword evidence="1" id="KW-1133">Transmembrane helix</keyword>
<dbReference type="Proteomes" id="UP000050465">
    <property type="component" value="Unassembled WGS sequence"/>
</dbReference>
<comment type="caution">
    <text evidence="2">The sequence shown here is derived from an EMBL/GenBank/DDBJ whole genome shotgun (WGS) entry which is preliminary data.</text>
</comment>
<name>A0A0P8BS33_9CYAN</name>
<protein>
    <submittedName>
        <fullName evidence="2">Uncharacterized protein</fullName>
    </submittedName>
</protein>
<dbReference type="STRING" id="1666911.HLUCCA11_04895"/>
<evidence type="ECO:0000256" key="1">
    <source>
        <dbReference type="SAM" id="Phobius"/>
    </source>
</evidence>
<gene>
    <name evidence="2" type="ORF">HLUCCA11_04895</name>
</gene>
<keyword evidence="1" id="KW-0472">Membrane</keyword>
<sequence>MSNNIGFITKIVGLSAFLSLAIKYGGPLLLIDEPFTESLNGLVWAIVVLPSVVIGLGLLVALKR</sequence>
<organism evidence="2 3">
    <name type="scientific">Phormidesmis priestleyi Ana</name>
    <dbReference type="NCBI Taxonomy" id="1666911"/>
    <lineage>
        <taxon>Bacteria</taxon>
        <taxon>Bacillati</taxon>
        <taxon>Cyanobacteriota</taxon>
        <taxon>Cyanophyceae</taxon>
        <taxon>Leptolyngbyales</taxon>
        <taxon>Leptolyngbyaceae</taxon>
        <taxon>Phormidesmis</taxon>
    </lineage>
</organism>